<evidence type="ECO:0000313" key="10">
    <source>
        <dbReference type="Proteomes" id="UP000803884"/>
    </source>
</evidence>
<sequence length="535" mass="58881">MSSKPNEEDIQLQHRDQKPDDIGAETIEAIDTEPDKRQPHGDKAAEFLEANAPAHEHIVITPEDNKRVLRKIDLALLPILLCIYFLQSLDKTALSYAAVFGLIEDTNLVGDQYSWLGAIVYVAQLVWQPVVAYFLVKLPTGKFIATMVFCWGAVLCGMTACENYGGLMATRFLLGSFEASVAPTFIAIVQMWYRRSEQTNRNAAWYAQLGVVNILGSLLSYGLAHIASSALRPYQIIFLFCGLLTVVFSVIVFIWLPDSPMKARFLTQEEKLIAIERLRMNQQGIASGTWRWDHVWECLTDLKTWIWFSLLTAVSIPSGGITTFGPLIFGAVQIIATLGGAFAATHWKVKSPFLAALCVPPIIGLAILHSVSHDPSNRGVLLFAYYITSVYPAISPMIYSWSGQNTGGDTKRKVTTGVLFIGASAGNIVGPHLYTPEEAPRYYRGLRSNLALFVVIILLVGVGVLYITYLNKKHAAARERMGKSAHIVDLSMAKGSRLADKGALEGEDGKVGAGVGDKAFEDVTDLKNEDFIYVL</sequence>
<evidence type="ECO:0000256" key="4">
    <source>
        <dbReference type="ARBA" id="ARBA00022989"/>
    </source>
</evidence>
<protein>
    <recommendedName>
        <fullName evidence="11">Allantoate permease</fullName>
    </recommendedName>
</protein>
<proteinExistence type="inferred from homology"/>
<dbReference type="FunFam" id="1.20.1250.20:FF:000064">
    <property type="entry name" value="MFS allantoate transporter"/>
    <property type="match status" value="1"/>
</dbReference>
<feature type="region of interest" description="Disordered" evidence="7">
    <location>
        <begin position="1"/>
        <end position="25"/>
    </location>
</feature>
<evidence type="ECO:0000313" key="9">
    <source>
        <dbReference type="EMBL" id="KAL1589999.1"/>
    </source>
</evidence>
<dbReference type="GO" id="GO:0022857">
    <property type="term" value="F:transmembrane transporter activity"/>
    <property type="evidence" value="ECO:0007669"/>
    <property type="project" value="InterPro"/>
</dbReference>
<dbReference type="EMBL" id="JAAQHG020000003">
    <property type="protein sequence ID" value="KAL1589999.1"/>
    <property type="molecule type" value="Genomic_DNA"/>
</dbReference>
<evidence type="ECO:0000256" key="6">
    <source>
        <dbReference type="ARBA" id="ARBA00037968"/>
    </source>
</evidence>
<dbReference type="PANTHER" id="PTHR43791:SF59">
    <property type="entry name" value="TRANSPORTER, PUTATIVE (AFU_ORTHOLOGUE AFUA_1G06550)-RELATED"/>
    <property type="match status" value="1"/>
</dbReference>
<dbReference type="Pfam" id="PF07690">
    <property type="entry name" value="MFS_1"/>
    <property type="match status" value="1"/>
</dbReference>
<feature type="transmembrane region" description="Helical" evidence="8">
    <location>
        <begin position="115"/>
        <end position="136"/>
    </location>
</feature>
<dbReference type="RefSeq" id="XP_069233104.1">
    <property type="nucleotide sequence ID" value="XM_069370006.1"/>
</dbReference>
<keyword evidence="4 8" id="KW-1133">Transmembrane helix</keyword>
<feature type="transmembrane region" description="Helical" evidence="8">
    <location>
        <begin position="236"/>
        <end position="256"/>
    </location>
</feature>
<dbReference type="InterPro" id="IPR036259">
    <property type="entry name" value="MFS_trans_sf"/>
</dbReference>
<name>A0AB34L421_9PEZI</name>
<feature type="transmembrane region" description="Helical" evidence="8">
    <location>
        <begin position="450"/>
        <end position="471"/>
    </location>
</feature>
<evidence type="ECO:0000256" key="3">
    <source>
        <dbReference type="ARBA" id="ARBA00022692"/>
    </source>
</evidence>
<feature type="transmembrane region" description="Helical" evidence="8">
    <location>
        <begin position="143"/>
        <end position="160"/>
    </location>
</feature>
<feature type="transmembrane region" description="Helical" evidence="8">
    <location>
        <begin position="414"/>
        <end position="430"/>
    </location>
</feature>
<gene>
    <name evidence="9" type="ORF">WHR41_01400</name>
</gene>
<keyword evidence="2" id="KW-0813">Transport</keyword>
<feature type="transmembrane region" description="Helical" evidence="8">
    <location>
        <begin position="304"/>
        <end position="321"/>
    </location>
</feature>
<organism evidence="9 10">
    <name type="scientific">Cladosporium halotolerans</name>
    <dbReference type="NCBI Taxonomy" id="1052096"/>
    <lineage>
        <taxon>Eukaryota</taxon>
        <taxon>Fungi</taxon>
        <taxon>Dikarya</taxon>
        <taxon>Ascomycota</taxon>
        <taxon>Pezizomycotina</taxon>
        <taxon>Dothideomycetes</taxon>
        <taxon>Dothideomycetidae</taxon>
        <taxon>Cladosporiales</taxon>
        <taxon>Cladosporiaceae</taxon>
        <taxon>Cladosporium</taxon>
    </lineage>
</organism>
<dbReference type="SUPFAM" id="SSF103473">
    <property type="entry name" value="MFS general substrate transporter"/>
    <property type="match status" value="1"/>
</dbReference>
<feature type="compositionally biased region" description="Basic and acidic residues" evidence="7">
    <location>
        <begin position="1"/>
        <end position="21"/>
    </location>
</feature>
<dbReference type="GO" id="GO:0016020">
    <property type="term" value="C:membrane"/>
    <property type="evidence" value="ECO:0007669"/>
    <property type="project" value="UniProtKB-SubCell"/>
</dbReference>
<feature type="transmembrane region" description="Helical" evidence="8">
    <location>
        <begin position="172"/>
        <end position="193"/>
    </location>
</feature>
<comment type="similarity">
    <text evidence="6">Belongs to the major facilitator superfamily. Allantoate permease family.</text>
</comment>
<comment type="caution">
    <text evidence="9">The sequence shown here is derived from an EMBL/GenBank/DDBJ whole genome shotgun (WGS) entry which is preliminary data.</text>
</comment>
<keyword evidence="5 8" id="KW-0472">Membrane</keyword>
<feature type="transmembrane region" description="Helical" evidence="8">
    <location>
        <begin position="352"/>
        <end position="371"/>
    </location>
</feature>
<keyword evidence="10" id="KW-1185">Reference proteome</keyword>
<evidence type="ECO:0000256" key="1">
    <source>
        <dbReference type="ARBA" id="ARBA00004141"/>
    </source>
</evidence>
<dbReference type="AlphaFoldDB" id="A0AB34L421"/>
<accession>A0AB34L421</accession>
<evidence type="ECO:0000256" key="8">
    <source>
        <dbReference type="SAM" id="Phobius"/>
    </source>
</evidence>
<evidence type="ECO:0008006" key="11">
    <source>
        <dbReference type="Google" id="ProtNLM"/>
    </source>
</evidence>
<dbReference type="Gene3D" id="1.20.1250.20">
    <property type="entry name" value="MFS general substrate transporter like domains"/>
    <property type="match status" value="1"/>
</dbReference>
<dbReference type="GeneID" id="96002844"/>
<reference evidence="9 10" key="1">
    <citation type="journal article" date="2020" name="Microbiol. Resour. Announc.">
        <title>Draft Genome Sequence of a Cladosporium Species Isolated from the Mesophotic Ascidian Didemnum maculosum.</title>
        <authorList>
            <person name="Gioti A."/>
            <person name="Siaperas R."/>
            <person name="Nikolaivits E."/>
            <person name="Le Goff G."/>
            <person name="Ouazzani J."/>
            <person name="Kotoulas G."/>
            <person name="Topakas E."/>
        </authorList>
    </citation>
    <scope>NUCLEOTIDE SEQUENCE [LARGE SCALE GENOMIC DNA]</scope>
    <source>
        <strain evidence="9 10">TM138-S3</strain>
    </source>
</reference>
<feature type="transmembrane region" description="Helical" evidence="8">
    <location>
        <begin position="205"/>
        <end position="224"/>
    </location>
</feature>
<evidence type="ECO:0000256" key="2">
    <source>
        <dbReference type="ARBA" id="ARBA00022448"/>
    </source>
</evidence>
<evidence type="ECO:0000256" key="7">
    <source>
        <dbReference type="SAM" id="MobiDB-lite"/>
    </source>
</evidence>
<feature type="transmembrane region" description="Helical" evidence="8">
    <location>
        <begin position="383"/>
        <end position="402"/>
    </location>
</feature>
<feature type="transmembrane region" description="Helical" evidence="8">
    <location>
        <begin position="327"/>
        <end position="345"/>
    </location>
</feature>
<dbReference type="InterPro" id="IPR011701">
    <property type="entry name" value="MFS"/>
</dbReference>
<comment type="subcellular location">
    <subcellularLocation>
        <location evidence="1">Membrane</location>
        <topology evidence="1">Multi-pass membrane protein</topology>
    </subcellularLocation>
</comment>
<keyword evidence="3 8" id="KW-0812">Transmembrane</keyword>
<feature type="transmembrane region" description="Helical" evidence="8">
    <location>
        <begin position="74"/>
        <end position="103"/>
    </location>
</feature>
<dbReference type="Proteomes" id="UP000803884">
    <property type="component" value="Unassembled WGS sequence"/>
</dbReference>
<evidence type="ECO:0000256" key="5">
    <source>
        <dbReference type="ARBA" id="ARBA00023136"/>
    </source>
</evidence>
<dbReference type="PANTHER" id="PTHR43791">
    <property type="entry name" value="PERMEASE-RELATED"/>
    <property type="match status" value="1"/>
</dbReference>